<evidence type="ECO:0000256" key="1">
    <source>
        <dbReference type="SAM" id="Phobius"/>
    </source>
</evidence>
<feature type="transmembrane region" description="Helical" evidence="1">
    <location>
        <begin position="176"/>
        <end position="197"/>
    </location>
</feature>
<dbReference type="STRING" id="50990.A0A4R5XI59"/>
<feature type="transmembrane region" description="Helical" evidence="1">
    <location>
        <begin position="53"/>
        <end position="72"/>
    </location>
</feature>
<gene>
    <name evidence="2" type="ORF">BD410DRAFT_703038</name>
</gene>
<feature type="transmembrane region" description="Helical" evidence="1">
    <location>
        <begin position="20"/>
        <end position="41"/>
    </location>
</feature>
<name>A0A4R5XI59_9AGAM</name>
<reference evidence="2 3" key="1">
    <citation type="submission" date="2018-06" db="EMBL/GenBank/DDBJ databases">
        <title>A transcriptomic atlas of mushroom development highlights an independent origin of complex multicellularity.</title>
        <authorList>
            <consortium name="DOE Joint Genome Institute"/>
            <person name="Krizsan K."/>
            <person name="Almasi E."/>
            <person name="Merenyi Z."/>
            <person name="Sahu N."/>
            <person name="Viragh M."/>
            <person name="Koszo T."/>
            <person name="Mondo S."/>
            <person name="Kiss B."/>
            <person name="Balint B."/>
            <person name="Kues U."/>
            <person name="Barry K."/>
            <person name="Hegedus J.C."/>
            <person name="Henrissat B."/>
            <person name="Johnson J."/>
            <person name="Lipzen A."/>
            <person name="Ohm R."/>
            <person name="Nagy I."/>
            <person name="Pangilinan J."/>
            <person name="Yan J."/>
            <person name="Xiong Y."/>
            <person name="Grigoriev I.V."/>
            <person name="Hibbett D.S."/>
            <person name="Nagy L.G."/>
        </authorList>
    </citation>
    <scope>NUCLEOTIDE SEQUENCE [LARGE SCALE GENOMIC DNA]</scope>
    <source>
        <strain evidence="2 3">SZMC22713</strain>
    </source>
</reference>
<feature type="transmembrane region" description="Helical" evidence="1">
    <location>
        <begin position="109"/>
        <end position="127"/>
    </location>
</feature>
<evidence type="ECO:0000313" key="3">
    <source>
        <dbReference type="Proteomes" id="UP000294933"/>
    </source>
</evidence>
<evidence type="ECO:0000313" key="2">
    <source>
        <dbReference type="EMBL" id="TDL29997.1"/>
    </source>
</evidence>
<dbReference type="VEuPathDB" id="FungiDB:BD410DRAFT_703038"/>
<keyword evidence="1" id="KW-0812">Transmembrane</keyword>
<feature type="non-terminal residue" evidence="2">
    <location>
        <position position="1"/>
    </location>
</feature>
<feature type="transmembrane region" description="Helical" evidence="1">
    <location>
        <begin position="218"/>
        <end position="243"/>
    </location>
</feature>
<sequence length="279" mass="30625">YSPLGESSSDLWLERSNFSGAFLGGVAYGIHAAVFAATVYFMTRKNSGQKLSIPLLAFVCSLFTLGTISIAANTKFSEEMWIDDRNIPGGPIAWLTEHYSDPVNTLGNAAYIFANFLADGVLLHRLLVVWNYNYYIMVIPVLAYLGSTAMSILTIFQSAQPGASLWSHTTISFAVPYWSLSLSLNLLVTLMIATRLLMMRNKIIAVLGPEHSKTYTSVAAMMVESAAPYSITGLIFIICYARASNVQNLVLPVLGQIMCISPELIMLRVALGRAWTRDT</sequence>
<feature type="transmembrane region" description="Helical" evidence="1">
    <location>
        <begin position="249"/>
        <end position="271"/>
    </location>
</feature>
<keyword evidence="1" id="KW-0472">Membrane</keyword>
<proteinExistence type="predicted"/>
<keyword evidence="1" id="KW-1133">Transmembrane helix</keyword>
<protein>
    <submittedName>
        <fullName evidence="2">Uncharacterized protein</fullName>
    </submittedName>
</protein>
<feature type="non-terminal residue" evidence="2">
    <location>
        <position position="279"/>
    </location>
</feature>
<dbReference type="EMBL" id="ML170156">
    <property type="protein sequence ID" value="TDL29997.1"/>
    <property type="molecule type" value="Genomic_DNA"/>
</dbReference>
<feature type="transmembrane region" description="Helical" evidence="1">
    <location>
        <begin position="134"/>
        <end position="156"/>
    </location>
</feature>
<keyword evidence="3" id="KW-1185">Reference proteome</keyword>
<dbReference type="Proteomes" id="UP000294933">
    <property type="component" value="Unassembled WGS sequence"/>
</dbReference>
<organism evidence="2 3">
    <name type="scientific">Rickenella mellea</name>
    <dbReference type="NCBI Taxonomy" id="50990"/>
    <lineage>
        <taxon>Eukaryota</taxon>
        <taxon>Fungi</taxon>
        <taxon>Dikarya</taxon>
        <taxon>Basidiomycota</taxon>
        <taxon>Agaricomycotina</taxon>
        <taxon>Agaricomycetes</taxon>
        <taxon>Hymenochaetales</taxon>
        <taxon>Rickenellaceae</taxon>
        <taxon>Rickenella</taxon>
    </lineage>
</organism>
<dbReference type="AlphaFoldDB" id="A0A4R5XI59"/>
<accession>A0A4R5XI59</accession>
<dbReference type="OrthoDB" id="3267806at2759"/>